<dbReference type="PANTHER" id="PTHR37490">
    <property type="entry name" value="EXPRESSED PROTEIN"/>
    <property type="match status" value="1"/>
</dbReference>
<dbReference type="Proteomes" id="UP000664169">
    <property type="component" value="Unassembled WGS sequence"/>
</dbReference>
<organism evidence="1 2">
    <name type="scientific">Gomphillus americanus</name>
    <dbReference type="NCBI Taxonomy" id="1940652"/>
    <lineage>
        <taxon>Eukaryota</taxon>
        <taxon>Fungi</taxon>
        <taxon>Dikarya</taxon>
        <taxon>Ascomycota</taxon>
        <taxon>Pezizomycotina</taxon>
        <taxon>Lecanoromycetes</taxon>
        <taxon>OSLEUM clade</taxon>
        <taxon>Ostropomycetidae</taxon>
        <taxon>Ostropales</taxon>
        <taxon>Graphidaceae</taxon>
        <taxon>Gomphilloideae</taxon>
        <taxon>Gomphillus</taxon>
    </lineage>
</organism>
<dbReference type="InterPro" id="IPR021838">
    <property type="entry name" value="DUF3431"/>
</dbReference>
<dbReference type="PANTHER" id="PTHR37490:SF2">
    <property type="match status" value="1"/>
</dbReference>
<gene>
    <name evidence="1" type="ORF">GOMPHAMPRED_005987</name>
</gene>
<dbReference type="AlphaFoldDB" id="A0A8H3EL11"/>
<dbReference type="Pfam" id="PF11913">
    <property type="entry name" value="DUF3431"/>
    <property type="match status" value="1"/>
</dbReference>
<reference evidence="1" key="1">
    <citation type="submission" date="2021-03" db="EMBL/GenBank/DDBJ databases">
        <authorList>
            <person name="Tagirdzhanova G."/>
        </authorList>
    </citation>
    <scope>NUCLEOTIDE SEQUENCE</scope>
</reference>
<dbReference type="EMBL" id="CAJPDQ010000004">
    <property type="protein sequence ID" value="CAF9907797.1"/>
    <property type="molecule type" value="Genomic_DNA"/>
</dbReference>
<evidence type="ECO:0000313" key="2">
    <source>
        <dbReference type="Proteomes" id="UP000664169"/>
    </source>
</evidence>
<dbReference type="OrthoDB" id="426718at2759"/>
<keyword evidence="2" id="KW-1185">Reference proteome</keyword>
<proteinExistence type="predicted"/>
<sequence>MLVVASVKGQNTSWIDGLDWEKTIMVPEPPLRNKGREANMYLAYIIDNYDNLHDITAFTHHHSTAWHIDAPAKSNAEMLSHLRLSYVQEEGYVSFRCGNIPGGCDKFLRPFESNETTMMNYPKAYEYMFNATAPEVLAAPCCAQFAVAKSHILSRSKEDYKRYHQWLMDTELEDKYSGRIFEFLWHIIFGKDHVLCPNTKACWCNMYGWCDKGTFFPRSSWL</sequence>
<accession>A0A8H3EL11</accession>
<protein>
    <submittedName>
        <fullName evidence="1">Uncharacterized protein</fullName>
    </submittedName>
</protein>
<comment type="caution">
    <text evidence="1">The sequence shown here is derived from an EMBL/GenBank/DDBJ whole genome shotgun (WGS) entry which is preliminary data.</text>
</comment>
<evidence type="ECO:0000313" key="1">
    <source>
        <dbReference type="EMBL" id="CAF9907797.1"/>
    </source>
</evidence>
<name>A0A8H3EL11_9LECA</name>